<name>A0A7H2BLQ8_9MICC</name>
<keyword evidence="4" id="KW-1185">Reference proteome</keyword>
<evidence type="ECO:0000259" key="2">
    <source>
        <dbReference type="Pfam" id="PF13614"/>
    </source>
</evidence>
<evidence type="ECO:0000313" key="3">
    <source>
        <dbReference type="EMBL" id="QNV40604.1"/>
    </source>
</evidence>
<feature type="region of interest" description="Disordered" evidence="1">
    <location>
        <begin position="425"/>
        <end position="457"/>
    </location>
</feature>
<evidence type="ECO:0000256" key="1">
    <source>
        <dbReference type="SAM" id="MobiDB-lite"/>
    </source>
</evidence>
<gene>
    <name evidence="3" type="ORF">IDM48_04170</name>
</gene>
<dbReference type="GO" id="GO:0051782">
    <property type="term" value="P:negative regulation of cell division"/>
    <property type="evidence" value="ECO:0007669"/>
    <property type="project" value="TreeGrafter"/>
</dbReference>
<dbReference type="KEGG" id="rama:IDM48_04170"/>
<feature type="domain" description="AAA" evidence="2">
    <location>
        <begin position="145"/>
        <end position="275"/>
    </location>
</feature>
<dbReference type="Pfam" id="PF13614">
    <property type="entry name" value="AAA_31"/>
    <property type="match status" value="1"/>
</dbReference>
<protein>
    <submittedName>
        <fullName evidence="3">AAA family ATPase</fullName>
    </submittedName>
</protein>
<feature type="compositionally biased region" description="Basic residues" evidence="1">
    <location>
        <begin position="448"/>
        <end position="457"/>
    </location>
</feature>
<dbReference type="Gene3D" id="3.40.50.300">
    <property type="entry name" value="P-loop containing nucleotide triphosphate hydrolases"/>
    <property type="match status" value="1"/>
</dbReference>
<dbReference type="GO" id="GO:0005829">
    <property type="term" value="C:cytosol"/>
    <property type="evidence" value="ECO:0007669"/>
    <property type="project" value="TreeGrafter"/>
</dbReference>
<dbReference type="EMBL" id="CP061538">
    <property type="protein sequence ID" value="QNV40604.1"/>
    <property type="molecule type" value="Genomic_DNA"/>
</dbReference>
<organism evidence="3 4">
    <name type="scientific">Rothia amarae</name>
    <dbReference type="NCBI Taxonomy" id="169480"/>
    <lineage>
        <taxon>Bacteria</taxon>
        <taxon>Bacillati</taxon>
        <taxon>Actinomycetota</taxon>
        <taxon>Actinomycetes</taxon>
        <taxon>Micrococcales</taxon>
        <taxon>Micrococcaceae</taxon>
        <taxon>Rothia</taxon>
    </lineage>
</organism>
<sequence length="457" mass="49079">MNVPVIVLGDISGKYIEAIESERGIVSVARHVHELAEVLGIAQTGIARAVLLISGFEDLTASLVNYLAESDVGVVAVVDPGDPEPLENIRYLSALANPSEVIEALETAAEEVENTPVSVSGRGPLSGVELSSAALEDVQPDRQGKIITFWGPAGAPGRSTLALNCAAILADQQHTVCIVDADTYAPSLSSLLGMMDDYSTLSQLCHLADRGNLETEKIAEIMSTVKIESGTLDVVTGITRADRWPEIRSQALESVLKTLTAKYDFVLVDAGFSLEADEELSFDGVAPRRNAATLTAIDQADEIILVGVADALGVPRVMKAISELLSTPNVHVEKSKVHVWINKVRPGSIGPQPEEQILHSWQRFGPQLPIEGFIPWNPDAIDKSWLTGQTLAESAPSSDVCQALRTLIESLIIEETKARGVGEFSSDNLTIATRSAPGKESSHDPSRAKWRAWKRKS</sequence>
<dbReference type="InterPro" id="IPR050625">
    <property type="entry name" value="ParA/MinD_ATPase"/>
</dbReference>
<reference evidence="3 4" key="1">
    <citation type="submission" date="2020-09" db="EMBL/GenBank/DDBJ databases">
        <title>Investigation of environmental microbe.</title>
        <authorList>
            <person name="Ou Y."/>
            <person name="Kang Q."/>
        </authorList>
    </citation>
    <scope>NUCLEOTIDE SEQUENCE [LARGE SCALE GENOMIC DNA]</scope>
    <source>
        <strain evidence="3 4">KJZ-9</strain>
    </source>
</reference>
<dbReference type="InterPro" id="IPR027417">
    <property type="entry name" value="P-loop_NTPase"/>
</dbReference>
<dbReference type="AlphaFoldDB" id="A0A7H2BLQ8"/>
<dbReference type="SUPFAM" id="SSF52540">
    <property type="entry name" value="P-loop containing nucleoside triphosphate hydrolases"/>
    <property type="match status" value="1"/>
</dbReference>
<dbReference type="PANTHER" id="PTHR43384">
    <property type="entry name" value="SEPTUM SITE-DETERMINING PROTEIN MIND HOMOLOG, CHLOROPLASTIC-RELATED"/>
    <property type="match status" value="1"/>
</dbReference>
<dbReference type="PANTHER" id="PTHR43384:SF10">
    <property type="entry name" value="ATPASE INVOLVED IN CHROMOSOME PARTITIONING, PARA_MIND FAMILY"/>
    <property type="match status" value="1"/>
</dbReference>
<dbReference type="GO" id="GO:0016887">
    <property type="term" value="F:ATP hydrolysis activity"/>
    <property type="evidence" value="ECO:0007669"/>
    <property type="project" value="TreeGrafter"/>
</dbReference>
<dbReference type="InterPro" id="IPR025669">
    <property type="entry name" value="AAA_dom"/>
</dbReference>
<evidence type="ECO:0000313" key="4">
    <source>
        <dbReference type="Proteomes" id="UP000516421"/>
    </source>
</evidence>
<dbReference type="RefSeq" id="WP_190618169.1">
    <property type="nucleotide sequence ID" value="NZ_BAAAHX010000004.1"/>
</dbReference>
<proteinExistence type="predicted"/>
<accession>A0A7H2BLQ8</accession>
<dbReference type="GO" id="GO:0009898">
    <property type="term" value="C:cytoplasmic side of plasma membrane"/>
    <property type="evidence" value="ECO:0007669"/>
    <property type="project" value="TreeGrafter"/>
</dbReference>
<dbReference type="Proteomes" id="UP000516421">
    <property type="component" value="Chromosome"/>
</dbReference>
<dbReference type="GO" id="GO:0005524">
    <property type="term" value="F:ATP binding"/>
    <property type="evidence" value="ECO:0007669"/>
    <property type="project" value="TreeGrafter"/>
</dbReference>